<evidence type="ECO:0000313" key="4">
    <source>
        <dbReference type="EMBL" id="KAK6335198.1"/>
    </source>
</evidence>
<keyword evidence="5" id="KW-1185">Reference proteome</keyword>
<feature type="compositionally biased region" description="Polar residues" evidence="2">
    <location>
        <begin position="1051"/>
        <end position="1065"/>
    </location>
</feature>
<feature type="region of interest" description="Disordered" evidence="2">
    <location>
        <begin position="1163"/>
        <end position="1205"/>
    </location>
</feature>
<feature type="domain" description="T6SS Phospholipase effector Tle1-like catalytic" evidence="3">
    <location>
        <begin position="532"/>
        <end position="741"/>
    </location>
</feature>
<proteinExistence type="predicted"/>
<protein>
    <recommendedName>
        <fullName evidence="3">T6SS Phospholipase effector Tle1-like catalytic domain-containing protein</fullName>
    </recommendedName>
</protein>
<feature type="compositionally biased region" description="Basic residues" evidence="2">
    <location>
        <begin position="1256"/>
        <end position="1266"/>
    </location>
</feature>
<dbReference type="Pfam" id="PF09994">
    <property type="entry name" value="T6SS_Tle1-like_cat"/>
    <property type="match status" value="1"/>
</dbReference>
<feature type="region of interest" description="Disordered" evidence="2">
    <location>
        <begin position="1017"/>
        <end position="1065"/>
    </location>
</feature>
<evidence type="ECO:0000256" key="2">
    <source>
        <dbReference type="SAM" id="MobiDB-lite"/>
    </source>
</evidence>
<accession>A0AAN8MS93</accession>
<evidence type="ECO:0000313" key="5">
    <source>
        <dbReference type="Proteomes" id="UP001313282"/>
    </source>
</evidence>
<feature type="compositionally biased region" description="Basic and acidic residues" evidence="2">
    <location>
        <begin position="1273"/>
        <end position="1285"/>
    </location>
</feature>
<feature type="region of interest" description="Disordered" evidence="2">
    <location>
        <begin position="171"/>
        <end position="242"/>
    </location>
</feature>
<feature type="region of interest" description="Disordered" evidence="2">
    <location>
        <begin position="1083"/>
        <end position="1151"/>
    </location>
</feature>
<feature type="compositionally biased region" description="Pro residues" evidence="2">
    <location>
        <begin position="1033"/>
        <end position="1050"/>
    </location>
</feature>
<reference evidence="4 5" key="1">
    <citation type="submission" date="2019-10" db="EMBL/GenBank/DDBJ databases">
        <authorList>
            <person name="Palmer J.M."/>
        </authorList>
    </citation>
    <scope>NUCLEOTIDE SEQUENCE [LARGE SCALE GENOMIC DNA]</scope>
    <source>
        <strain evidence="4 5">TWF718</strain>
    </source>
</reference>
<gene>
    <name evidence="4" type="ORF">TWF718_010634</name>
</gene>
<dbReference type="Proteomes" id="UP001313282">
    <property type="component" value="Unassembled WGS sequence"/>
</dbReference>
<dbReference type="EMBL" id="JAVHNR010000008">
    <property type="protein sequence ID" value="KAK6335198.1"/>
    <property type="molecule type" value="Genomic_DNA"/>
</dbReference>
<organism evidence="4 5">
    <name type="scientific">Orbilia javanica</name>
    <dbReference type="NCBI Taxonomy" id="47235"/>
    <lineage>
        <taxon>Eukaryota</taxon>
        <taxon>Fungi</taxon>
        <taxon>Dikarya</taxon>
        <taxon>Ascomycota</taxon>
        <taxon>Pezizomycotina</taxon>
        <taxon>Orbiliomycetes</taxon>
        <taxon>Orbiliales</taxon>
        <taxon>Orbiliaceae</taxon>
        <taxon>Orbilia</taxon>
    </lineage>
</organism>
<dbReference type="PANTHER" id="PTHR33840:SF1">
    <property type="entry name" value="TLE1 PHOSPHOLIPASE DOMAIN-CONTAINING PROTEIN"/>
    <property type="match status" value="1"/>
</dbReference>
<feature type="compositionally biased region" description="Acidic residues" evidence="2">
    <location>
        <begin position="1121"/>
        <end position="1133"/>
    </location>
</feature>
<feature type="region of interest" description="Disordered" evidence="2">
    <location>
        <begin position="32"/>
        <end position="87"/>
    </location>
</feature>
<name>A0AAN8MS93_9PEZI</name>
<dbReference type="InterPro" id="IPR018712">
    <property type="entry name" value="Tle1-like_cat"/>
</dbReference>
<evidence type="ECO:0000256" key="1">
    <source>
        <dbReference type="SAM" id="Coils"/>
    </source>
</evidence>
<feature type="region of interest" description="Disordered" evidence="2">
    <location>
        <begin position="325"/>
        <end position="352"/>
    </location>
</feature>
<dbReference type="PANTHER" id="PTHR33840">
    <property type="match status" value="1"/>
</dbReference>
<feature type="coiled-coil region" evidence="1">
    <location>
        <begin position="391"/>
        <end position="429"/>
    </location>
</feature>
<feature type="region of interest" description="Disordered" evidence="2">
    <location>
        <begin position="1247"/>
        <end position="1299"/>
    </location>
</feature>
<comment type="caution">
    <text evidence="4">The sequence shown here is derived from an EMBL/GenBank/DDBJ whole genome shotgun (WGS) entry which is preliminary data.</text>
</comment>
<feature type="compositionally biased region" description="Low complexity" evidence="2">
    <location>
        <begin position="77"/>
        <end position="86"/>
    </location>
</feature>
<sequence length="1316" mass="147018">MSVRRIVSLFNHVGQEYLDGGTNDMADINQGAERELPNGTGPQEAVGSPAGGTGEPSVKTVWRFPFDNPQSHETDRSNTNNTDDTNPMMRNWTLAESDPCLATGTWTPAESQPLPARADSGTKLQANGSGVYLNGDFGYTNGNGVHSEDNITPYTKDNSIKVISNDIMHTNVNGNPPSEQKEESIYTRPSGLPRPITNSASSTQRRRAYTFPSAPSIMNPRPQRPPGVNDPPNFTRPEAASPDIVSKIPRLAGIVRNTAPDSTLAAILRVPSVSTLPSYSPPSNLAQGSWNYHESKATAPEEPQEHANDYSEMLRSDITGIPERVSRASPEEPSQLDTKRNTSDTVTWADADRSKLHTRESITHNLPKINTNFPEEDSEAPTPVFVGNIHSTSAADRIKDLELEIGDLRQRLKKALEKLETKAAASNLSPTADVDRLHEYLKPELEKVEETRDTKVSPIVISPVIRAKKLIMILDATNSSTVRPMSTGKLYHGTQPPRTVLKRLSDCLTTEHKDTRRRQQVFYLSGCGTGEDNWQIGDELLLFGFSRGAFAIRAITALITEIGLLNKAGMAHFETLYDTYFDPKYGKCRSTDEYEKWRGRCTGLAQDLSQMDGVTITKVPVKFLGCLETIGWSNYEDKPLDGRQDAKKLWERGAFDFRHLLIHENVENAFHALALDEDRATHPPLLMFRPIESIKPLTQVWFTGSHVNIGGGQLTAEVGKNLASLAPDQNELSDIVFLFLITECHEFLGFSKKYVNKAVSVYLNNQSTADVVKDVHFKYHWISSKIDGVGPDSGQANVFGRIRHATSSKKRHIRTPLRYRPHWFDWEPWSRYKSCEAIHISSQYRTKHYPEYVPKALLDYRCTKTFERFGARRNASEGVPGETSVLRYNAPKLKEEKFYYAGKGSDKRGLYPKNMSLPIIKLSAFEVLLAGGETLIFGFGIAFKDIYRESPPVFQYRLDELTLRQEDWILRVEVQPSRKTLTPISMTDRTIALRNVQSVPTSLKYQHCVIKQDSPYSSIKARPGASKAEGPRPQWPPYPPYPPPPPPPPSQQIRLNAAQSSPNLRNSVSEAYASFSFTNTPQIEDESGSGKGKGLHSSHLVYGKDGDRVIGMSQGPKGYDGTDERDPDQEEVLEPTNTSEGPKEPKKKMGTIRKFLSFASLRGKKKDAETSNINTKKPAVGQIDGGTDGNADSFISTDGPSDIEPGELEAFKREQEEREHKEWLATFDRSSLVLPKIEEPGWMKQLKKPGEIQPCKFKHHHGHSHSGHGGNRQQDRGHDHDHGFDDDTEDDCDQDHAGDHRLHRCNAHADQDFFKE</sequence>
<evidence type="ECO:0000259" key="3">
    <source>
        <dbReference type="Pfam" id="PF09994"/>
    </source>
</evidence>
<keyword evidence="1" id="KW-0175">Coiled coil</keyword>